<protein>
    <submittedName>
        <fullName evidence="1">Uncharacterized protein</fullName>
    </submittedName>
</protein>
<sequence length="170" mass="18770">MPRRAQDGAERQDEGLYDFLLTEQGKRWLAGVIRREQELRGSLQKKLQGTKDVALERLVAALRDPLTLDSAQAEWVADQLLESGEKGLLLPVNVVLDAYIRGKSRYYLKRHAVRTAAYVGASCAAVHLTKQALIRATHSVKYLGPAVEFLADVGLPTPVVGPLLVARLML</sequence>
<name>A0AAV1I7U3_9CHLO</name>
<reference evidence="1 2" key="1">
    <citation type="submission" date="2023-10" db="EMBL/GenBank/DDBJ databases">
        <authorList>
            <person name="Maclean D."/>
            <person name="Macfadyen A."/>
        </authorList>
    </citation>
    <scope>NUCLEOTIDE SEQUENCE [LARGE SCALE GENOMIC DNA]</scope>
</reference>
<proteinExistence type="predicted"/>
<evidence type="ECO:0000313" key="2">
    <source>
        <dbReference type="Proteomes" id="UP001314263"/>
    </source>
</evidence>
<dbReference type="EMBL" id="CAUYUE010000008">
    <property type="protein sequence ID" value="CAK0783423.1"/>
    <property type="molecule type" value="Genomic_DNA"/>
</dbReference>
<accession>A0AAV1I7U3</accession>
<keyword evidence="2" id="KW-1185">Reference proteome</keyword>
<dbReference type="Proteomes" id="UP001314263">
    <property type="component" value="Unassembled WGS sequence"/>
</dbReference>
<gene>
    <name evidence="1" type="ORF">CVIRNUC_006622</name>
</gene>
<comment type="caution">
    <text evidence="1">The sequence shown here is derived from an EMBL/GenBank/DDBJ whole genome shotgun (WGS) entry which is preliminary data.</text>
</comment>
<organism evidence="1 2">
    <name type="scientific">Coccomyxa viridis</name>
    <dbReference type="NCBI Taxonomy" id="1274662"/>
    <lineage>
        <taxon>Eukaryota</taxon>
        <taxon>Viridiplantae</taxon>
        <taxon>Chlorophyta</taxon>
        <taxon>core chlorophytes</taxon>
        <taxon>Trebouxiophyceae</taxon>
        <taxon>Trebouxiophyceae incertae sedis</taxon>
        <taxon>Coccomyxaceae</taxon>
        <taxon>Coccomyxa</taxon>
    </lineage>
</organism>
<evidence type="ECO:0000313" key="1">
    <source>
        <dbReference type="EMBL" id="CAK0783423.1"/>
    </source>
</evidence>
<dbReference type="AlphaFoldDB" id="A0AAV1I7U3"/>